<dbReference type="SMART" id="SM00271">
    <property type="entry name" value="DnaJ"/>
    <property type="match status" value="1"/>
</dbReference>
<evidence type="ECO:0000256" key="4">
    <source>
        <dbReference type="ARBA" id="ARBA00023186"/>
    </source>
</evidence>
<evidence type="ECO:0000256" key="1">
    <source>
        <dbReference type="ARBA" id="ARBA00004635"/>
    </source>
</evidence>
<dbReference type="InterPro" id="IPR036259">
    <property type="entry name" value="MFS_trans_sf"/>
</dbReference>
<proteinExistence type="predicted"/>
<feature type="transmembrane region" description="Helical" evidence="7">
    <location>
        <begin position="345"/>
        <end position="365"/>
    </location>
</feature>
<dbReference type="InterPro" id="IPR018253">
    <property type="entry name" value="DnaJ_domain_CS"/>
</dbReference>
<keyword evidence="3" id="KW-0564">Palmitate</keyword>
<evidence type="ECO:0000256" key="2">
    <source>
        <dbReference type="ARBA" id="ARBA00023136"/>
    </source>
</evidence>
<evidence type="ECO:0000256" key="3">
    <source>
        <dbReference type="ARBA" id="ARBA00023139"/>
    </source>
</evidence>
<name>A0A8H7UB27_MORIS</name>
<keyword evidence="10" id="KW-1185">Reference proteome</keyword>
<feature type="compositionally biased region" description="Acidic residues" evidence="6">
    <location>
        <begin position="158"/>
        <end position="176"/>
    </location>
</feature>
<accession>A0A8H7UB27</accession>
<feature type="region of interest" description="Disordered" evidence="6">
    <location>
        <begin position="424"/>
        <end position="445"/>
    </location>
</feature>
<dbReference type="CDD" id="cd06257">
    <property type="entry name" value="DnaJ"/>
    <property type="match status" value="1"/>
</dbReference>
<dbReference type="AlphaFoldDB" id="A0A8H7UB27"/>
<dbReference type="Pfam" id="PF10269">
    <property type="entry name" value="Tmemb_185A"/>
    <property type="match status" value="2"/>
</dbReference>
<keyword evidence="7" id="KW-0812">Transmembrane</keyword>
<keyword evidence="7" id="KW-1133">Transmembrane helix</keyword>
<dbReference type="SUPFAM" id="SSF46565">
    <property type="entry name" value="Chaperone J-domain"/>
    <property type="match status" value="1"/>
</dbReference>
<dbReference type="InterPro" id="IPR019396">
    <property type="entry name" value="TM_Fragile-X-F-assoc"/>
</dbReference>
<dbReference type="PRINTS" id="PR00625">
    <property type="entry name" value="JDOMAIN"/>
</dbReference>
<evidence type="ECO:0000256" key="7">
    <source>
        <dbReference type="SAM" id="Phobius"/>
    </source>
</evidence>
<dbReference type="Proteomes" id="UP000654370">
    <property type="component" value="Unassembled WGS sequence"/>
</dbReference>
<comment type="caution">
    <text evidence="9">The sequence shown here is derived from an EMBL/GenBank/DDBJ whole genome shotgun (WGS) entry which is preliminary data.</text>
</comment>
<feature type="transmembrane region" description="Helical" evidence="7">
    <location>
        <begin position="380"/>
        <end position="402"/>
    </location>
</feature>
<feature type="transmembrane region" description="Helical" evidence="7">
    <location>
        <begin position="195"/>
        <end position="218"/>
    </location>
</feature>
<dbReference type="Pfam" id="PF00226">
    <property type="entry name" value="DnaJ"/>
    <property type="match status" value="1"/>
</dbReference>
<dbReference type="InterPro" id="IPR051434">
    <property type="entry name" value="DnaJ_C_subfamily_member5"/>
</dbReference>
<feature type="transmembrane region" description="Helical" evidence="7">
    <location>
        <begin position="304"/>
        <end position="324"/>
    </location>
</feature>
<organism evidence="9 10">
    <name type="scientific">Mortierella isabellina</name>
    <name type="common">Filamentous fungus</name>
    <name type="synonym">Umbelopsis isabellina</name>
    <dbReference type="NCBI Taxonomy" id="91625"/>
    <lineage>
        <taxon>Eukaryota</taxon>
        <taxon>Fungi</taxon>
        <taxon>Fungi incertae sedis</taxon>
        <taxon>Mucoromycota</taxon>
        <taxon>Mucoromycotina</taxon>
        <taxon>Umbelopsidomycetes</taxon>
        <taxon>Umbelopsidales</taxon>
        <taxon>Umbelopsidaceae</taxon>
        <taxon>Umbelopsis</taxon>
    </lineage>
</organism>
<keyword evidence="4" id="KW-0143">Chaperone</keyword>
<comment type="subcellular location">
    <subcellularLocation>
        <location evidence="1">Membrane</location>
        <topology evidence="1">Lipid-anchor</topology>
    </subcellularLocation>
</comment>
<evidence type="ECO:0000313" key="10">
    <source>
        <dbReference type="Proteomes" id="UP000654370"/>
    </source>
</evidence>
<protein>
    <recommendedName>
        <fullName evidence="8">J domain-containing protein</fullName>
    </recommendedName>
</protein>
<dbReference type="PROSITE" id="PS00636">
    <property type="entry name" value="DNAJ_1"/>
    <property type="match status" value="1"/>
</dbReference>
<dbReference type="PROSITE" id="PS50076">
    <property type="entry name" value="DNAJ_2"/>
    <property type="match status" value="1"/>
</dbReference>
<gene>
    <name evidence="9" type="ORF">INT43_001850</name>
</gene>
<evidence type="ECO:0000256" key="6">
    <source>
        <dbReference type="SAM" id="MobiDB-lite"/>
    </source>
</evidence>
<evidence type="ECO:0000256" key="5">
    <source>
        <dbReference type="ARBA" id="ARBA00023288"/>
    </source>
</evidence>
<feature type="region of interest" description="Disordered" evidence="6">
    <location>
        <begin position="158"/>
        <end position="183"/>
    </location>
</feature>
<dbReference type="SUPFAM" id="SSF103473">
    <property type="entry name" value="MFS general substrate transporter"/>
    <property type="match status" value="1"/>
</dbReference>
<evidence type="ECO:0000259" key="8">
    <source>
        <dbReference type="PROSITE" id="PS50076"/>
    </source>
</evidence>
<sequence>MDHNTTALYDTLGISKSATPEEVKKAYRRLALRYHPDKNPDSAEQFKDISHAYEVLSDEKKRKVYDRYGELGLNMMGTVASPLFDPEIESMLCTLFMTLATTFALLIIFFVFLSVKIDNYVSWTWAVVWIPLWICSAVAILSFFTHLLRSFKEDDEGKYDEEEEEADYGHEDETDEERTNRRAARRRQKRRLSQARSTLSLVYLFLVLLFQIFIVMRLDDQVSWSAGTVFVPYFILEIFNFLFTLVDFAINFKVISMAAENHKLGWKQLAQLVFDSFWWFVIRLIQAILIVVRIDGATTCSWGAIFIPLYLIFFKYAIQLGLAYRKFQYIPQQEIAQQGKTTVKLGFIALLIVSILFYSLVGLIARRLDGLSFVKMSDVLIPVFLVLSLVLCCTGCCLPCILMMSSVGDLNDDSEGQLIDPNKRITQYGDSDTTPLQGQSEMTDV</sequence>
<feature type="transmembrane region" description="Helical" evidence="7">
    <location>
        <begin position="230"/>
        <end position="252"/>
    </location>
</feature>
<dbReference type="InterPro" id="IPR001623">
    <property type="entry name" value="DnaJ_domain"/>
</dbReference>
<keyword evidence="2 7" id="KW-0472">Membrane</keyword>
<reference evidence="9" key="1">
    <citation type="submission" date="2020-12" db="EMBL/GenBank/DDBJ databases">
        <title>Metabolic potential, ecology and presence of endohyphal bacteria is reflected in genomic diversity of Mucoromycotina.</title>
        <authorList>
            <person name="Muszewska A."/>
            <person name="Okrasinska A."/>
            <person name="Steczkiewicz K."/>
            <person name="Drgas O."/>
            <person name="Orlowska M."/>
            <person name="Perlinska-Lenart U."/>
            <person name="Aleksandrzak-Piekarczyk T."/>
            <person name="Szatraj K."/>
            <person name="Zielenkiewicz U."/>
            <person name="Pilsyk S."/>
            <person name="Malc E."/>
            <person name="Mieczkowski P."/>
            <person name="Kruszewska J.S."/>
            <person name="Biernat P."/>
            <person name="Pawlowska J."/>
        </authorList>
    </citation>
    <scope>NUCLEOTIDE SEQUENCE</scope>
    <source>
        <strain evidence="9">WA0000067209</strain>
    </source>
</reference>
<feature type="transmembrane region" description="Helical" evidence="7">
    <location>
        <begin position="92"/>
        <end position="113"/>
    </location>
</feature>
<evidence type="ECO:0000313" key="9">
    <source>
        <dbReference type="EMBL" id="KAG2179001.1"/>
    </source>
</evidence>
<dbReference type="Gene3D" id="1.10.287.110">
    <property type="entry name" value="DnaJ domain"/>
    <property type="match status" value="1"/>
</dbReference>
<keyword evidence="5" id="KW-0449">Lipoprotein</keyword>
<dbReference type="OrthoDB" id="10250354at2759"/>
<dbReference type="GO" id="GO:0016020">
    <property type="term" value="C:membrane"/>
    <property type="evidence" value="ECO:0007669"/>
    <property type="project" value="UniProtKB-SubCell"/>
</dbReference>
<dbReference type="GO" id="GO:0005737">
    <property type="term" value="C:cytoplasm"/>
    <property type="evidence" value="ECO:0007669"/>
    <property type="project" value="UniProtKB-ARBA"/>
</dbReference>
<feature type="domain" description="J" evidence="8">
    <location>
        <begin position="7"/>
        <end position="69"/>
    </location>
</feature>
<dbReference type="EMBL" id="JAEPQZ010000007">
    <property type="protein sequence ID" value="KAG2179001.1"/>
    <property type="molecule type" value="Genomic_DNA"/>
</dbReference>
<feature type="transmembrane region" description="Helical" evidence="7">
    <location>
        <begin position="125"/>
        <end position="148"/>
    </location>
</feature>
<dbReference type="PANTHER" id="PTHR44027:SF7">
    <property type="entry name" value="DNAJ HOMOLOG SUBFAMILY C MEMBER 5 HOMOLOG"/>
    <property type="match status" value="1"/>
</dbReference>
<dbReference type="InterPro" id="IPR036869">
    <property type="entry name" value="J_dom_sf"/>
</dbReference>
<feature type="transmembrane region" description="Helical" evidence="7">
    <location>
        <begin position="272"/>
        <end position="292"/>
    </location>
</feature>
<dbReference type="PANTHER" id="PTHR44027">
    <property type="entry name" value="DNAJ HOMOLOG SUBFAMILY C MEMBER 5 HOMOLOG"/>
    <property type="match status" value="1"/>
</dbReference>